<dbReference type="EMBL" id="FZOR01000020">
    <property type="protein sequence ID" value="SNT24500.1"/>
    <property type="molecule type" value="Genomic_DNA"/>
</dbReference>
<accession>A0A239L2F9</accession>
<evidence type="ECO:0000313" key="2">
    <source>
        <dbReference type="Proteomes" id="UP000198318"/>
    </source>
</evidence>
<protein>
    <recommendedName>
        <fullName evidence="3">ATP-dependent DNA helicase II</fullName>
    </recommendedName>
</protein>
<evidence type="ECO:0000313" key="1">
    <source>
        <dbReference type="EMBL" id="SNT24500.1"/>
    </source>
</evidence>
<proteinExistence type="predicted"/>
<name>A0A239L2F9_9ACTN</name>
<organism evidence="1 2">
    <name type="scientific">Actinomadura meyerae</name>
    <dbReference type="NCBI Taxonomy" id="240840"/>
    <lineage>
        <taxon>Bacteria</taxon>
        <taxon>Bacillati</taxon>
        <taxon>Actinomycetota</taxon>
        <taxon>Actinomycetes</taxon>
        <taxon>Streptosporangiales</taxon>
        <taxon>Thermomonosporaceae</taxon>
        <taxon>Actinomadura</taxon>
    </lineage>
</organism>
<evidence type="ECO:0008006" key="3">
    <source>
        <dbReference type="Google" id="ProtNLM"/>
    </source>
</evidence>
<dbReference type="Proteomes" id="UP000198318">
    <property type="component" value="Unassembled WGS sequence"/>
</dbReference>
<keyword evidence="2" id="KW-1185">Reference proteome</keyword>
<sequence>MRLLKLIRRRMHMSWEPQLARQYHMPARRRLNQGFTVISVSAYEQPPVTALVSAYLQVMKPTEPARRRHLPTSPFKPPPAAPPAKVFAPEDRVTHDKYGLGTILEVHDGRSVLVDFGTQKVKILAPFAKLFKL</sequence>
<dbReference type="AlphaFoldDB" id="A0A239L2F9"/>
<gene>
    <name evidence="1" type="ORF">SAMN05443665_1020111</name>
</gene>
<reference evidence="1 2" key="1">
    <citation type="submission" date="2017-06" db="EMBL/GenBank/DDBJ databases">
        <authorList>
            <person name="Kim H.J."/>
            <person name="Triplett B.A."/>
        </authorList>
    </citation>
    <scope>NUCLEOTIDE SEQUENCE [LARGE SCALE GENOMIC DNA]</scope>
    <source>
        <strain evidence="1 2">DSM 44715</strain>
    </source>
</reference>